<name>A0A2G9UTI7_TELCI</name>
<evidence type="ECO:0000256" key="6">
    <source>
        <dbReference type="ARBA" id="ARBA00022989"/>
    </source>
</evidence>
<evidence type="ECO:0000256" key="2">
    <source>
        <dbReference type="ARBA" id="ARBA00009916"/>
    </source>
</evidence>
<dbReference type="PANTHER" id="PTHR11101:SF67">
    <property type="entry name" value="PHOSPHATE TRANSPORTER"/>
    <property type="match status" value="1"/>
</dbReference>
<evidence type="ECO:0000256" key="3">
    <source>
        <dbReference type="ARBA" id="ARBA00022448"/>
    </source>
</evidence>
<keyword evidence="7 8" id="KW-0472">Membrane</keyword>
<comment type="function">
    <text evidence="8">Sodium-phosphate symporter.</text>
</comment>
<feature type="transmembrane region" description="Helical" evidence="8">
    <location>
        <begin position="144"/>
        <end position="165"/>
    </location>
</feature>
<dbReference type="GO" id="GO:0016020">
    <property type="term" value="C:membrane"/>
    <property type="evidence" value="ECO:0007669"/>
    <property type="project" value="UniProtKB-SubCell"/>
</dbReference>
<proteinExistence type="inferred from homology"/>
<dbReference type="EMBL" id="KZ345431">
    <property type="protein sequence ID" value="PIO73555.1"/>
    <property type="molecule type" value="Genomic_DNA"/>
</dbReference>
<gene>
    <name evidence="10" type="ORF">TELCIR_04471</name>
</gene>
<keyword evidence="5 8" id="KW-0812">Transmembrane</keyword>
<keyword evidence="6 8" id="KW-1133">Transmembrane helix</keyword>
<dbReference type="Pfam" id="PF01384">
    <property type="entry name" value="PHO4"/>
    <property type="match status" value="1"/>
</dbReference>
<dbReference type="PANTHER" id="PTHR11101">
    <property type="entry name" value="PHOSPHATE TRANSPORTER"/>
    <property type="match status" value="1"/>
</dbReference>
<evidence type="ECO:0000313" key="10">
    <source>
        <dbReference type="EMBL" id="PIO73555.1"/>
    </source>
</evidence>
<dbReference type="Proteomes" id="UP000230423">
    <property type="component" value="Unassembled WGS sequence"/>
</dbReference>
<dbReference type="AlphaFoldDB" id="A0A2G9UTI7"/>
<dbReference type="GO" id="GO:0035435">
    <property type="term" value="P:phosphate ion transmembrane transport"/>
    <property type="evidence" value="ECO:0007669"/>
    <property type="project" value="TreeGrafter"/>
</dbReference>
<protein>
    <recommendedName>
        <fullName evidence="8">Phosphate transporter</fullName>
    </recommendedName>
</protein>
<feature type="transmembrane region" description="Helical" evidence="8">
    <location>
        <begin position="251"/>
        <end position="273"/>
    </location>
</feature>
<dbReference type="OrthoDB" id="260807at2759"/>
<evidence type="ECO:0000256" key="4">
    <source>
        <dbReference type="ARBA" id="ARBA00022592"/>
    </source>
</evidence>
<evidence type="ECO:0000256" key="5">
    <source>
        <dbReference type="ARBA" id="ARBA00022692"/>
    </source>
</evidence>
<reference evidence="10 11" key="1">
    <citation type="submission" date="2015-09" db="EMBL/GenBank/DDBJ databases">
        <title>Draft genome of the parasitic nematode Teladorsagia circumcincta isolate WARC Sus (inbred).</title>
        <authorList>
            <person name="Mitreva M."/>
        </authorList>
    </citation>
    <scope>NUCLEOTIDE SEQUENCE [LARGE SCALE GENOMIC DNA]</scope>
    <source>
        <strain evidence="10 11">S</strain>
    </source>
</reference>
<sequence length="636" mass="70085">MEHYDSRENSILQPSTPEKMRRIPGSNRFATTVLRGGVVMMKRVLGQNFGFVLQDGYPGDEFQKVEQIVVHRSVRSRKTMANVLPKGTADVVGRCRIVLAVEHSMLWALIVGVILAFLLGAGMGGNDVANAFGTSVGSGVLTIIQAYILASIFETLGAVLVGWSVTDTMRKGVVDTEQYVGTPKELMLGQVAILGGCAGWLLIATICRMPVSTTHALVGSTLGFSIVLRGFHGIRWMKIVDIVLHFDRIPVWGAVIISLGCGLIAAAFVQFVMKPRFNRKIRATASVMPIVYAVTVNSDMETDRYDQQKGEKDVEQGGRFKNVRSFLGWFLPDKDRVEDDHTIKLFSTIQVFTACFAGFAHGANDVSNAIAPLTALVSIYTDKNALQEGEVPIYILLYGVFAICVGLWLLGHRVIRTVGTNMSEINPATGFTIEFGAAMTALISSKLGLPISTTHCLVGSVVAVGVVKSRKGIDWTIFRNIVISWVVTLPCSGLDGIQAELLKEGGRTMIEVLTKLFNRCWNQEEVPEDWKKGVITNNSLFGWEGIRYSNSVGHSGASDDYDILYFFRFVTRGSPNVSMMYRKPMTRELQTHSETKKAAAQGVIQYLWSTFKFAEEGFVGFDEGRRERWAPAFVDE</sequence>
<keyword evidence="3 8" id="KW-0813">Transport</keyword>
<dbReference type="InterPro" id="IPR001204">
    <property type="entry name" value="Phos_transporter"/>
</dbReference>
<evidence type="ECO:0000256" key="9">
    <source>
        <dbReference type="SAM" id="MobiDB-lite"/>
    </source>
</evidence>
<accession>A0A2G9UTI7</accession>
<feature type="transmembrane region" description="Helical" evidence="8">
    <location>
        <begin position="186"/>
        <end position="206"/>
    </location>
</feature>
<feature type="region of interest" description="Disordered" evidence="9">
    <location>
        <begin position="1"/>
        <end position="23"/>
    </location>
</feature>
<feature type="transmembrane region" description="Helical" evidence="8">
    <location>
        <begin position="104"/>
        <end position="124"/>
    </location>
</feature>
<evidence type="ECO:0000256" key="8">
    <source>
        <dbReference type="RuleBase" id="RU363058"/>
    </source>
</evidence>
<dbReference type="GO" id="GO:0005315">
    <property type="term" value="F:phosphate transmembrane transporter activity"/>
    <property type="evidence" value="ECO:0007669"/>
    <property type="project" value="InterPro"/>
</dbReference>
<evidence type="ECO:0000256" key="1">
    <source>
        <dbReference type="ARBA" id="ARBA00004141"/>
    </source>
</evidence>
<comment type="similarity">
    <text evidence="2 8">Belongs to the inorganic phosphate transporter (PiT) (TC 2.A.20) family.</text>
</comment>
<comment type="subcellular location">
    <subcellularLocation>
        <location evidence="1 8">Membrane</location>
        <topology evidence="1 8">Multi-pass membrane protein</topology>
    </subcellularLocation>
</comment>
<keyword evidence="11" id="KW-1185">Reference proteome</keyword>
<keyword evidence="4 8" id="KW-0592">Phosphate transport</keyword>
<feature type="transmembrane region" description="Helical" evidence="8">
    <location>
        <begin position="391"/>
        <end position="410"/>
    </location>
</feature>
<evidence type="ECO:0000313" key="11">
    <source>
        <dbReference type="Proteomes" id="UP000230423"/>
    </source>
</evidence>
<feature type="non-terminal residue" evidence="10">
    <location>
        <position position="636"/>
    </location>
</feature>
<evidence type="ECO:0000256" key="7">
    <source>
        <dbReference type="ARBA" id="ARBA00023136"/>
    </source>
</evidence>
<organism evidence="10 11">
    <name type="scientific">Teladorsagia circumcincta</name>
    <name type="common">Brown stomach worm</name>
    <name type="synonym">Ostertagia circumcincta</name>
    <dbReference type="NCBI Taxonomy" id="45464"/>
    <lineage>
        <taxon>Eukaryota</taxon>
        <taxon>Metazoa</taxon>
        <taxon>Ecdysozoa</taxon>
        <taxon>Nematoda</taxon>
        <taxon>Chromadorea</taxon>
        <taxon>Rhabditida</taxon>
        <taxon>Rhabditina</taxon>
        <taxon>Rhabditomorpha</taxon>
        <taxon>Strongyloidea</taxon>
        <taxon>Trichostrongylidae</taxon>
        <taxon>Teladorsagia</taxon>
    </lineage>
</organism>